<evidence type="ECO:0000313" key="5">
    <source>
        <dbReference type="EMBL" id="CAL1371878.1"/>
    </source>
</evidence>
<dbReference type="Proteomes" id="UP001497516">
    <property type="component" value="Chromosome 2"/>
</dbReference>
<dbReference type="Gene3D" id="3.40.395.10">
    <property type="entry name" value="Adenoviral Proteinase, Chain A"/>
    <property type="match status" value="1"/>
</dbReference>
<dbReference type="GO" id="GO:0008234">
    <property type="term" value="F:cysteine-type peptidase activity"/>
    <property type="evidence" value="ECO:0007669"/>
    <property type="project" value="InterPro"/>
</dbReference>
<comment type="similarity">
    <text evidence="1">Belongs to the peptidase C48 family.</text>
</comment>
<dbReference type="EMBL" id="OZ034815">
    <property type="protein sequence ID" value="CAL1371878.1"/>
    <property type="molecule type" value="Genomic_DNA"/>
</dbReference>
<keyword evidence="6" id="KW-1185">Reference proteome</keyword>
<dbReference type="GO" id="GO:0006508">
    <property type="term" value="P:proteolysis"/>
    <property type="evidence" value="ECO:0007669"/>
    <property type="project" value="UniProtKB-KW"/>
</dbReference>
<reference evidence="5 6" key="1">
    <citation type="submission" date="2024-04" db="EMBL/GenBank/DDBJ databases">
        <authorList>
            <person name="Fracassetti M."/>
        </authorList>
    </citation>
    <scope>NUCLEOTIDE SEQUENCE [LARGE SCALE GENOMIC DNA]</scope>
</reference>
<organism evidence="5 6">
    <name type="scientific">Linum trigynum</name>
    <dbReference type="NCBI Taxonomy" id="586398"/>
    <lineage>
        <taxon>Eukaryota</taxon>
        <taxon>Viridiplantae</taxon>
        <taxon>Streptophyta</taxon>
        <taxon>Embryophyta</taxon>
        <taxon>Tracheophyta</taxon>
        <taxon>Spermatophyta</taxon>
        <taxon>Magnoliopsida</taxon>
        <taxon>eudicotyledons</taxon>
        <taxon>Gunneridae</taxon>
        <taxon>Pentapetalae</taxon>
        <taxon>rosids</taxon>
        <taxon>fabids</taxon>
        <taxon>Malpighiales</taxon>
        <taxon>Linaceae</taxon>
        <taxon>Linum</taxon>
    </lineage>
</organism>
<protein>
    <recommendedName>
        <fullName evidence="4">Ubiquitin-like protease family profile domain-containing protein</fullName>
    </recommendedName>
</protein>
<accession>A0AAV2DFD9</accession>
<dbReference type="AlphaFoldDB" id="A0AAV2DFD9"/>
<evidence type="ECO:0000313" key="6">
    <source>
        <dbReference type="Proteomes" id="UP001497516"/>
    </source>
</evidence>
<dbReference type="Pfam" id="PF02902">
    <property type="entry name" value="Peptidase_C48"/>
    <property type="match status" value="1"/>
</dbReference>
<keyword evidence="2" id="KW-0645">Protease</keyword>
<dbReference type="InterPro" id="IPR003653">
    <property type="entry name" value="Peptidase_C48_C"/>
</dbReference>
<dbReference type="SUPFAM" id="SSF54001">
    <property type="entry name" value="Cysteine proteinases"/>
    <property type="match status" value="1"/>
</dbReference>
<evidence type="ECO:0000256" key="3">
    <source>
        <dbReference type="ARBA" id="ARBA00022801"/>
    </source>
</evidence>
<proteinExistence type="inferred from homology"/>
<feature type="domain" description="Ubiquitin-like protease family profile" evidence="4">
    <location>
        <begin position="27"/>
        <end position="210"/>
    </location>
</feature>
<dbReference type="InterPro" id="IPR038765">
    <property type="entry name" value="Papain-like_cys_pep_sf"/>
</dbReference>
<keyword evidence="3" id="KW-0378">Hydrolase</keyword>
<evidence type="ECO:0000256" key="2">
    <source>
        <dbReference type="ARBA" id="ARBA00022670"/>
    </source>
</evidence>
<evidence type="ECO:0000259" key="4">
    <source>
        <dbReference type="PROSITE" id="PS50600"/>
    </source>
</evidence>
<evidence type="ECO:0000256" key="1">
    <source>
        <dbReference type="ARBA" id="ARBA00005234"/>
    </source>
</evidence>
<name>A0AAV2DFD9_9ROSI</name>
<dbReference type="PROSITE" id="PS50600">
    <property type="entry name" value="ULP_PROTEASE"/>
    <property type="match status" value="1"/>
</dbReference>
<sequence>MALQVVEFIFSTTTKDDHDFIVETPKGKLSRCQILSLKRKSWVHNQVILVYGHFLNDQEERKEVVKGIVFPWTYVQHVVANAIKKQPMDKARVSVHISMHKSNPLLKRENLERCDYIFFPMYRDDHYRVYVADMKNRKTFLLDSQKPNARVANEDHGLVGKVIFEYVTEFLKEQGVNCTLDEWEFNIANVPQQFGNDDFDVFACLYMELWVGHLPVEYKNSWHKQ</sequence>
<gene>
    <name evidence="5" type="ORF">LTRI10_LOCUS13917</name>
</gene>